<dbReference type="KEGG" id="mem:Memar_1244"/>
<evidence type="ECO:0000313" key="2">
    <source>
        <dbReference type="EMBL" id="ABN57175.1"/>
    </source>
</evidence>
<sequence>MLYRPGSISLCGCPERARKTAEAHPIPPRPDEPPTALRRKRGSHSMCLRLNLVCLRGCYRRKNHVKPHYIMVILSFILLTAGCIEPVATDPAGITPPPTMDATTELPPDNAPSLRDSAFIRIEEWEDPAEYTGFSPPSYIPGEYTLYGLLIATVWNESYGHYTTIGETLRYARNDTMQNASWTTDMTLLEITWSSYGYSPYANDQIVNREPKPVDIRGYGGRIYETESERLIAWTAAGNATYYVRGSLDRDELVRVARSIAC</sequence>
<organism evidence="2 3">
    <name type="scientific">Methanoculleus marisnigri (strain ATCC 35101 / DSM 1498 / JR1)</name>
    <dbReference type="NCBI Taxonomy" id="368407"/>
    <lineage>
        <taxon>Archaea</taxon>
        <taxon>Methanobacteriati</taxon>
        <taxon>Methanobacteriota</taxon>
        <taxon>Stenosarchaea group</taxon>
        <taxon>Methanomicrobia</taxon>
        <taxon>Methanomicrobiales</taxon>
        <taxon>Methanomicrobiaceae</taxon>
        <taxon>Methanoculleus</taxon>
    </lineage>
</organism>
<evidence type="ECO:0000313" key="3">
    <source>
        <dbReference type="Proteomes" id="UP000002146"/>
    </source>
</evidence>
<feature type="region of interest" description="Disordered" evidence="1">
    <location>
        <begin position="19"/>
        <end position="40"/>
    </location>
</feature>
<dbReference type="EMBL" id="CP000562">
    <property type="protein sequence ID" value="ABN57175.1"/>
    <property type="molecule type" value="Genomic_DNA"/>
</dbReference>
<proteinExistence type="predicted"/>
<evidence type="ECO:0000256" key="1">
    <source>
        <dbReference type="SAM" id="MobiDB-lite"/>
    </source>
</evidence>
<protein>
    <recommendedName>
        <fullName evidence="4">DUF4367 domain-containing protein</fullName>
    </recommendedName>
</protein>
<accession>A3CUX5</accession>
<dbReference type="AlphaFoldDB" id="A3CUX5"/>
<dbReference type="HOGENOM" id="CLU_1060122_0_0_2"/>
<evidence type="ECO:0008006" key="4">
    <source>
        <dbReference type="Google" id="ProtNLM"/>
    </source>
</evidence>
<dbReference type="eggNOG" id="arCOG02470">
    <property type="taxonomic scope" value="Archaea"/>
</dbReference>
<dbReference type="Proteomes" id="UP000002146">
    <property type="component" value="Chromosome"/>
</dbReference>
<reference evidence="2 3" key="1">
    <citation type="journal article" date="2009" name="Stand. Genomic Sci.">
        <title>Complete genome sequence of Methanoculleus marisnigri Romesser et al. 1981 type strain JR1.</title>
        <authorList>
            <person name="Anderson I.J."/>
            <person name="Sieprawska-Lupa M."/>
            <person name="Lapidus A."/>
            <person name="Nolan M."/>
            <person name="Copeland A."/>
            <person name="Glavina Del Rio T."/>
            <person name="Tice H."/>
            <person name="Dalin E."/>
            <person name="Barry K."/>
            <person name="Saunders E."/>
            <person name="Han C."/>
            <person name="Brettin T."/>
            <person name="Detter J.C."/>
            <person name="Bruce D."/>
            <person name="Mikhailova N."/>
            <person name="Pitluck S."/>
            <person name="Hauser L."/>
            <person name="Land M."/>
            <person name="Lucas S."/>
            <person name="Richardson P."/>
            <person name="Whitman W.B."/>
            <person name="Kyrpides N.C."/>
        </authorList>
    </citation>
    <scope>NUCLEOTIDE SEQUENCE [LARGE SCALE GENOMIC DNA]</scope>
    <source>
        <strain evidence="3">ATCC 35101 / DSM 1498 / JR1</strain>
    </source>
</reference>
<dbReference type="STRING" id="368407.Memar_1244"/>
<gene>
    <name evidence="2" type="ordered locus">Memar_1244</name>
</gene>
<name>A3CUX5_METMJ</name>
<keyword evidence="3" id="KW-1185">Reference proteome</keyword>